<keyword evidence="4 8" id="KW-1000">Mitochondrion outer membrane</keyword>
<evidence type="ECO:0000256" key="5">
    <source>
        <dbReference type="ARBA" id="ARBA00022989"/>
    </source>
</evidence>
<keyword evidence="3 9" id="KW-0812">Transmembrane</keyword>
<evidence type="ECO:0000256" key="6">
    <source>
        <dbReference type="ARBA" id="ARBA00023128"/>
    </source>
</evidence>
<evidence type="ECO:0000256" key="4">
    <source>
        <dbReference type="ARBA" id="ARBA00022787"/>
    </source>
</evidence>
<dbReference type="GO" id="GO:0016031">
    <property type="term" value="P:tRNA import into mitochondrion"/>
    <property type="evidence" value="ECO:0007669"/>
    <property type="project" value="TreeGrafter"/>
</dbReference>
<dbReference type="InterPro" id="IPR022422">
    <property type="entry name" value="MAS20_rcpt_metazoan"/>
</dbReference>
<dbReference type="GO" id="GO:0030943">
    <property type="term" value="F:mitochondrion targeting sequence binding"/>
    <property type="evidence" value="ECO:0007669"/>
    <property type="project" value="TreeGrafter"/>
</dbReference>
<evidence type="ECO:0000256" key="2">
    <source>
        <dbReference type="ARBA" id="ARBA00005792"/>
    </source>
</evidence>
<evidence type="ECO:0000256" key="8">
    <source>
        <dbReference type="PIRNR" id="PIRNR037707"/>
    </source>
</evidence>
<protein>
    <recommendedName>
        <fullName evidence="12">Mitochondrial import receptor subunit TOM20 homolog</fullName>
    </recommendedName>
</protein>
<gene>
    <name evidence="10" type="ORF">WMSIL1_LOCUS7764</name>
</gene>
<dbReference type="Proteomes" id="UP000321570">
    <property type="component" value="Unassembled WGS sequence"/>
</dbReference>
<dbReference type="PANTHER" id="PTHR12430:SF1">
    <property type="entry name" value="TOMM20-LIKE PROTEIN 1"/>
    <property type="match status" value="1"/>
</dbReference>
<evidence type="ECO:0000313" key="10">
    <source>
        <dbReference type="EMBL" id="VUZ48379.1"/>
    </source>
</evidence>
<reference evidence="10 11" key="1">
    <citation type="submission" date="2019-07" db="EMBL/GenBank/DDBJ databases">
        <authorList>
            <person name="Jastrzebski P J."/>
            <person name="Paukszto L."/>
            <person name="Jastrzebski P J."/>
        </authorList>
    </citation>
    <scope>NUCLEOTIDE SEQUENCE [LARGE SCALE GENOMIC DNA]</scope>
    <source>
        <strain evidence="10 11">WMS-il1</strain>
    </source>
</reference>
<comment type="subcellular location">
    <subcellularLocation>
        <location evidence="1">Mitochondrion outer membrane</location>
        <topology evidence="1">Single-pass membrane protein</topology>
    </subcellularLocation>
</comment>
<feature type="transmembrane region" description="Helical" evidence="9">
    <location>
        <begin position="6"/>
        <end position="25"/>
    </location>
</feature>
<dbReference type="InterPro" id="IPR023392">
    <property type="entry name" value="Tom20_dom_sf"/>
</dbReference>
<name>A0A564YN36_HYMDI</name>
<dbReference type="GO" id="GO:0006605">
    <property type="term" value="P:protein targeting"/>
    <property type="evidence" value="ECO:0007669"/>
    <property type="project" value="InterPro"/>
</dbReference>
<dbReference type="Gene3D" id="1.20.960.10">
    <property type="entry name" value="Mitochondrial outer membrane translocase complex, subunit Tom20 domain"/>
    <property type="match status" value="1"/>
</dbReference>
<dbReference type="Pfam" id="PF02064">
    <property type="entry name" value="MAS20"/>
    <property type="match status" value="1"/>
</dbReference>
<evidence type="ECO:0000256" key="3">
    <source>
        <dbReference type="ARBA" id="ARBA00022692"/>
    </source>
</evidence>
<dbReference type="PANTHER" id="PTHR12430">
    <property type="entry name" value="MITOCHONDRIAL IMPORT RECEPTOR SUBUNIT TOM20"/>
    <property type="match status" value="1"/>
</dbReference>
<evidence type="ECO:0008006" key="12">
    <source>
        <dbReference type="Google" id="ProtNLM"/>
    </source>
</evidence>
<dbReference type="EMBL" id="CABIJS010000288">
    <property type="protein sequence ID" value="VUZ48379.1"/>
    <property type="molecule type" value="Genomic_DNA"/>
</dbReference>
<dbReference type="GO" id="GO:0030150">
    <property type="term" value="P:protein import into mitochondrial matrix"/>
    <property type="evidence" value="ECO:0007669"/>
    <property type="project" value="TreeGrafter"/>
</dbReference>
<dbReference type="PRINTS" id="PR00351">
    <property type="entry name" value="OM20RECEPTOR"/>
</dbReference>
<dbReference type="SUPFAM" id="SSF47157">
    <property type="entry name" value="Mitochondrial import receptor subunit Tom20"/>
    <property type="match status" value="1"/>
</dbReference>
<dbReference type="PRINTS" id="PR01989">
    <property type="entry name" value="EUOM20RECPTR"/>
</dbReference>
<evidence type="ECO:0000313" key="11">
    <source>
        <dbReference type="Proteomes" id="UP000321570"/>
    </source>
</evidence>
<dbReference type="GO" id="GO:0005742">
    <property type="term" value="C:mitochondrial outer membrane translocase complex"/>
    <property type="evidence" value="ECO:0007669"/>
    <property type="project" value="UniProtKB-UniRule"/>
</dbReference>
<evidence type="ECO:0000256" key="9">
    <source>
        <dbReference type="SAM" id="Phobius"/>
    </source>
</evidence>
<keyword evidence="5 9" id="KW-1133">Transmembrane helix</keyword>
<sequence length="149" mass="16369">MVSNLVKLAAAGAAVGFIGYCIYFDRKRRSDPDFRKKVIQRRKERALAAHKASMPQLPSFDDPRAVHRFFLDQISAGESALAIGNIDEAVTHFAYAIVVCGQPTHLLQVLQSSLSPSIFSKVFSALPGVRQTVLAAKKPSTVQIEEELE</sequence>
<dbReference type="GO" id="GO:0006886">
    <property type="term" value="P:intracellular protein transport"/>
    <property type="evidence" value="ECO:0007669"/>
    <property type="project" value="InterPro"/>
</dbReference>
<keyword evidence="7 8" id="KW-0472">Membrane</keyword>
<organism evidence="10 11">
    <name type="scientific">Hymenolepis diminuta</name>
    <name type="common">Rat tapeworm</name>
    <dbReference type="NCBI Taxonomy" id="6216"/>
    <lineage>
        <taxon>Eukaryota</taxon>
        <taxon>Metazoa</taxon>
        <taxon>Spiralia</taxon>
        <taxon>Lophotrochozoa</taxon>
        <taxon>Platyhelminthes</taxon>
        <taxon>Cestoda</taxon>
        <taxon>Eucestoda</taxon>
        <taxon>Cyclophyllidea</taxon>
        <taxon>Hymenolepididae</taxon>
        <taxon>Hymenolepis</taxon>
    </lineage>
</organism>
<dbReference type="GO" id="GO:0008320">
    <property type="term" value="F:protein transmembrane transporter activity"/>
    <property type="evidence" value="ECO:0007669"/>
    <property type="project" value="TreeGrafter"/>
</dbReference>
<evidence type="ECO:0000256" key="1">
    <source>
        <dbReference type="ARBA" id="ARBA00004572"/>
    </source>
</evidence>
<comment type="similarity">
    <text evidence="2 8">Belongs to the Tom20 family.</text>
</comment>
<keyword evidence="6 8" id="KW-0496">Mitochondrion</keyword>
<dbReference type="AlphaFoldDB" id="A0A564YN36"/>
<keyword evidence="11" id="KW-1185">Reference proteome</keyword>
<dbReference type="InterPro" id="IPR002056">
    <property type="entry name" value="MAS20"/>
</dbReference>
<dbReference type="PIRSF" id="PIRSF037707">
    <property type="entry name" value="MAS20_rcpt"/>
    <property type="match status" value="1"/>
</dbReference>
<evidence type="ECO:0000256" key="7">
    <source>
        <dbReference type="ARBA" id="ARBA00023136"/>
    </source>
</evidence>
<proteinExistence type="inferred from homology"/>
<accession>A0A564YN36</accession>